<dbReference type="InterPro" id="IPR008490">
    <property type="entry name" value="Transposase_InsH_N"/>
</dbReference>
<dbReference type="OrthoDB" id="290600at2157"/>
<dbReference type="GeneID" id="5145601"/>
<dbReference type="KEGG" id="rci:RCIX392"/>
<evidence type="ECO:0000259" key="2">
    <source>
        <dbReference type="Pfam" id="PF05598"/>
    </source>
</evidence>
<dbReference type="eggNOG" id="arCOG04442">
    <property type="taxonomic scope" value="Archaea"/>
</dbReference>
<dbReference type="GO" id="GO:0003677">
    <property type="term" value="F:DNA binding"/>
    <property type="evidence" value="ECO:0007669"/>
    <property type="project" value="InterPro"/>
</dbReference>
<evidence type="ECO:0000259" key="1">
    <source>
        <dbReference type="Pfam" id="PF01609"/>
    </source>
</evidence>
<dbReference type="RefSeq" id="WP_012035141.1">
    <property type="nucleotide sequence ID" value="NC_009464.1"/>
</dbReference>
<reference evidence="4 5" key="1">
    <citation type="journal article" date="2006" name="Science">
        <title>Genome of rice cluster I archaea -- the key methane producers in the rice rhizosphere.</title>
        <authorList>
            <person name="Erkel C."/>
            <person name="Kube M."/>
            <person name="Reinhardt R."/>
            <person name="Liesack W."/>
        </authorList>
    </citation>
    <scope>NUCLEOTIDE SEQUENCE [LARGE SCALE GENOMIC DNA]</scope>
    <source>
        <strain evidence="5">DSM 22066 / NBRC 105507 / MRE50</strain>
        <strain evidence="4">MRE50</strain>
    </source>
</reference>
<sequence>MLSKNDCTGWQMPVSCFDCQCKILSDTYLEMIEAVDWQRFSFVEKNNKRGRPSIYSKIALLKALVYMELAGIPSVSKLVRILAGDLYKLEILGFNQLPSESTFSRFKESIEIDRIMRILRSMIRDKDPDFMCMVGVDSTSLPAFNKTDPDAAWGYDHIADEMYYGYKIHLLYDLPTLAPICSVVTPANIHDTTQVLPLLEKMGSHSLLMNGLFADIAYDSREHIERLYPLGIPMINRTNRRNTKKELPRYRIQEFIPFHDITLNKLYKNRMHCEYTNYLLKEHLTLTRVKTTRILRVTIKTGLTLIARQIQVLYQLVKGANPRTTIIG</sequence>
<dbReference type="KEGG" id="rci:RCIX2344"/>
<protein>
    <submittedName>
        <fullName evidence="3 4">Transposase (IS4)</fullName>
    </submittedName>
</protein>
<dbReference type="AlphaFoldDB" id="Q0W2F3"/>
<name>Q0W2F3_METAR</name>
<dbReference type="GO" id="GO:0006313">
    <property type="term" value="P:DNA transposition"/>
    <property type="evidence" value="ECO:0007669"/>
    <property type="project" value="InterPro"/>
</dbReference>
<feature type="domain" description="Transposase IS4-like" evidence="1">
    <location>
        <begin position="136"/>
        <end position="308"/>
    </location>
</feature>
<keyword evidence="5" id="KW-1185">Reference proteome</keyword>
<dbReference type="Pfam" id="PF05598">
    <property type="entry name" value="DUF772"/>
    <property type="match status" value="1"/>
</dbReference>
<proteinExistence type="predicted"/>
<evidence type="ECO:0000313" key="4">
    <source>
        <dbReference type="EMBL" id="CAJ37440.1"/>
    </source>
</evidence>
<organism evidence="4 5">
    <name type="scientific">Methanocella arvoryzae (strain DSM 22066 / NBRC 105507 / MRE50)</name>
    <dbReference type="NCBI Taxonomy" id="351160"/>
    <lineage>
        <taxon>Archaea</taxon>
        <taxon>Methanobacteriati</taxon>
        <taxon>Methanobacteriota</taxon>
        <taxon>Stenosarchaea group</taxon>
        <taxon>Methanomicrobia</taxon>
        <taxon>Methanocellales</taxon>
        <taxon>Methanocellaceae</taxon>
        <taxon>Methanocella</taxon>
    </lineage>
</organism>
<accession>Q0W2F3</accession>
<evidence type="ECO:0000313" key="3">
    <source>
        <dbReference type="EMBL" id="CAJ35833.1"/>
    </source>
</evidence>
<dbReference type="Pfam" id="PF01609">
    <property type="entry name" value="DDE_Tnp_1"/>
    <property type="match status" value="1"/>
</dbReference>
<dbReference type="GO" id="GO:0004803">
    <property type="term" value="F:transposase activity"/>
    <property type="evidence" value="ECO:0007669"/>
    <property type="project" value="InterPro"/>
</dbReference>
<feature type="domain" description="Transposase InsH N-terminal" evidence="2">
    <location>
        <begin position="28"/>
        <end position="108"/>
    </location>
</feature>
<dbReference type="InterPro" id="IPR002559">
    <property type="entry name" value="Transposase_11"/>
</dbReference>
<dbReference type="EMBL" id="AM114193">
    <property type="protein sequence ID" value="CAJ37440.1"/>
    <property type="molecule type" value="Genomic_DNA"/>
</dbReference>
<dbReference type="Proteomes" id="UP000000663">
    <property type="component" value="Chromosome"/>
</dbReference>
<dbReference type="EMBL" id="AM114193">
    <property type="protein sequence ID" value="CAJ35833.1"/>
    <property type="molecule type" value="Genomic_DNA"/>
</dbReference>
<gene>
    <name evidence="4" type="primary">tnp-8</name>
    <name evidence="3" type="synonym">tnp-22</name>
    <name evidence="3" type="ORF">RCIX2344</name>
    <name evidence="4" type="ORF">RCIX392</name>
</gene>
<dbReference type="STRING" id="351160.RCIX2344"/>
<evidence type="ECO:0000313" key="5">
    <source>
        <dbReference type="Proteomes" id="UP000000663"/>
    </source>
</evidence>